<dbReference type="NCBIfam" id="TIGR01764">
    <property type="entry name" value="excise"/>
    <property type="match status" value="1"/>
</dbReference>
<proteinExistence type="predicted"/>
<dbReference type="Gene3D" id="3.40.50.1390">
    <property type="entry name" value="Resolvase, N-terminal catalytic domain"/>
    <property type="match status" value="1"/>
</dbReference>
<dbReference type="NCBIfam" id="NF033518">
    <property type="entry name" value="transpos_IS607"/>
    <property type="match status" value="1"/>
</dbReference>
<keyword evidence="2" id="KW-0238">DNA-binding</keyword>
<dbReference type="CDD" id="cd03769">
    <property type="entry name" value="SR_IS607_transposase_like"/>
    <property type="match status" value="1"/>
</dbReference>
<feature type="domain" description="HTH merR-type" evidence="5">
    <location>
        <begin position="5"/>
        <end position="48"/>
    </location>
</feature>
<dbReference type="InterPro" id="IPR000551">
    <property type="entry name" value="MerR-type_HTH_dom"/>
</dbReference>
<dbReference type="InterPro" id="IPR006119">
    <property type="entry name" value="Resolv_N"/>
</dbReference>
<dbReference type="SUPFAM" id="SSF53041">
    <property type="entry name" value="Resolvase-like"/>
    <property type="match status" value="1"/>
</dbReference>
<dbReference type="InterPro" id="IPR006118">
    <property type="entry name" value="Recombinase_CS"/>
</dbReference>
<organism evidence="7 8">
    <name type="scientific">Limnoraphis robusta CCNP1315</name>
    <dbReference type="NCBI Taxonomy" id="3110306"/>
    <lineage>
        <taxon>Bacteria</taxon>
        <taxon>Bacillati</taxon>
        <taxon>Cyanobacteriota</taxon>
        <taxon>Cyanophyceae</taxon>
        <taxon>Oscillatoriophycideae</taxon>
        <taxon>Oscillatoriales</taxon>
        <taxon>Sirenicapillariaceae</taxon>
        <taxon>Limnoraphis</taxon>
    </lineage>
</organism>
<evidence type="ECO:0000313" key="7">
    <source>
        <dbReference type="EMBL" id="MEA5522267.1"/>
    </source>
</evidence>
<sequence>MAEKLLTTAEVCNLLNVTRWTLQKWEKSGVLNPIRTPGGHRRFKQSEVNELMKVESSDAPVNLEVVAVYCRVSSQEQKQKGDLDRQKARTLEYCAKQNYQVEHVLSEVGSGMNDNRAKLKGLFHLVRSRLINRVIVEHKDRLTRFNYNFIDCFFSSYGVQIELIEEVLPKSYEAELVEDIVSLMASFSAKIYGRRSSQRPKEHLRVVGGDSE</sequence>
<dbReference type="PROSITE" id="PS50937">
    <property type="entry name" value="HTH_MERR_2"/>
    <property type="match status" value="1"/>
</dbReference>
<gene>
    <name evidence="7" type="ORF">VB854_25330</name>
</gene>
<dbReference type="SUPFAM" id="SSF46955">
    <property type="entry name" value="Putative DNA-binding domain"/>
    <property type="match status" value="1"/>
</dbReference>
<dbReference type="CDD" id="cd04762">
    <property type="entry name" value="HTH_MerR-trunc"/>
    <property type="match status" value="1"/>
</dbReference>
<feature type="domain" description="Resolvase/invertase-type recombinase catalytic" evidence="6">
    <location>
        <begin position="65"/>
        <end position="211"/>
    </location>
</feature>
<dbReference type="PROSITE" id="PS00397">
    <property type="entry name" value="RECOMBINASES_1"/>
    <property type="match status" value="1"/>
</dbReference>
<name>A0ABU5U5U9_9CYAN</name>
<dbReference type="Pfam" id="PF12728">
    <property type="entry name" value="HTH_17"/>
    <property type="match status" value="1"/>
</dbReference>
<dbReference type="Pfam" id="PF00239">
    <property type="entry name" value="Resolvase"/>
    <property type="match status" value="1"/>
</dbReference>
<evidence type="ECO:0000259" key="5">
    <source>
        <dbReference type="PROSITE" id="PS50937"/>
    </source>
</evidence>
<evidence type="ECO:0000256" key="4">
    <source>
        <dbReference type="PROSITE-ProRule" id="PRU10137"/>
    </source>
</evidence>
<comment type="caution">
    <text evidence="7">The sequence shown here is derived from an EMBL/GenBank/DDBJ whole genome shotgun (WGS) entry which is preliminary data.</text>
</comment>
<evidence type="ECO:0000313" key="8">
    <source>
        <dbReference type="Proteomes" id="UP001301728"/>
    </source>
</evidence>
<dbReference type="InterPro" id="IPR041718">
    <property type="entry name" value="IS607_transposase-like"/>
</dbReference>
<dbReference type="InterPro" id="IPR010093">
    <property type="entry name" value="SinI_DNA-bd"/>
</dbReference>
<evidence type="ECO:0000256" key="2">
    <source>
        <dbReference type="ARBA" id="ARBA00023125"/>
    </source>
</evidence>
<dbReference type="RefSeq" id="WP_323272730.1">
    <property type="nucleotide sequence ID" value="NZ_JAYGHT010000155.1"/>
</dbReference>
<dbReference type="EMBL" id="JAYGHT010000155">
    <property type="protein sequence ID" value="MEA5522267.1"/>
    <property type="molecule type" value="Genomic_DNA"/>
</dbReference>
<dbReference type="SMART" id="SM00422">
    <property type="entry name" value="HTH_MERR"/>
    <property type="match status" value="1"/>
</dbReference>
<keyword evidence="8" id="KW-1185">Reference proteome</keyword>
<dbReference type="PROSITE" id="PS51736">
    <property type="entry name" value="RECOMBINASES_3"/>
    <property type="match status" value="1"/>
</dbReference>
<dbReference type="Gene3D" id="1.10.1660.10">
    <property type="match status" value="1"/>
</dbReference>
<dbReference type="Proteomes" id="UP001301728">
    <property type="component" value="Unassembled WGS sequence"/>
</dbReference>
<protein>
    <submittedName>
        <fullName evidence="7">IS607 family transposase</fullName>
    </submittedName>
</protein>
<dbReference type="PANTHER" id="PTHR36172:SF1">
    <property type="entry name" value="RESOLVASE-RELATED"/>
    <property type="match status" value="1"/>
</dbReference>
<evidence type="ECO:0000256" key="3">
    <source>
        <dbReference type="ARBA" id="ARBA00023172"/>
    </source>
</evidence>
<dbReference type="InterPro" id="IPR041657">
    <property type="entry name" value="HTH_17"/>
</dbReference>
<dbReference type="InterPro" id="IPR048046">
    <property type="entry name" value="Transpos_IS607"/>
</dbReference>
<dbReference type="InterPro" id="IPR036162">
    <property type="entry name" value="Resolvase-like_N_sf"/>
</dbReference>
<feature type="active site" description="O-(5'-phospho-DNA)-serine intermediate" evidence="4">
    <location>
        <position position="73"/>
    </location>
</feature>
<dbReference type="InterPro" id="IPR051491">
    <property type="entry name" value="Recombinase/Transposase-rel"/>
</dbReference>
<accession>A0ABU5U5U9</accession>
<keyword evidence="3" id="KW-0233">DNA recombination</keyword>
<keyword evidence="1" id="KW-0229">DNA integration</keyword>
<dbReference type="InterPro" id="IPR009061">
    <property type="entry name" value="DNA-bd_dom_put_sf"/>
</dbReference>
<evidence type="ECO:0000256" key="1">
    <source>
        <dbReference type="ARBA" id="ARBA00022908"/>
    </source>
</evidence>
<dbReference type="SMART" id="SM00857">
    <property type="entry name" value="Resolvase"/>
    <property type="match status" value="1"/>
</dbReference>
<reference evidence="7 8" key="1">
    <citation type="submission" date="2023-12" db="EMBL/GenBank/DDBJ databases">
        <title>Baltic Sea Cyanobacteria.</title>
        <authorList>
            <person name="Delbaje E."/>
            <person name="Fewer D.P."/>
            <person name="Shishido T.K."/>
        </authorList>
    </citation>
    <scope>NUCLEOTIDE SEQUENCE [LARGE SCALE GENOMIC DNA]</scope>
    <source>
        <strain evidence="7 8">CCNP 1315</strain>
    </source>
</reference>
<dbReference type="Gene3D" id="1.10.287.2170">
    <property type="match status" value="1"/>
</dbReference>
<evidence type="ECO:0000259" key="6">
    <source>
        <dbReference type="PROSITE" id="PS51736"/>
    </source>
</evidence>
<dbReference type="PANTHER" id="PTHR36172">
    <property type="match status" value="1"/>
</dbReference>